<sequence>MERQKAVMRYGEDFTSPLSKHERVLVELLRHEMRALPEVQNGEWWSCVETTFRNVVLQFPPRYWRRWVFLHGIMDATNTIKLLPVHDSFSSMPDIDDISEAVLQNQYEEVVSTVNKRPENQRYEALAREDRMQPGAPVVFKASKLSENHTYSASSMGYAWILSTFEGLLGGNGSAFKLEDSDTNQPPTNPNRSQLLRTNLGYAKDFVTWDLDAFSNFQAFHLRSAGYDVVRGFAEWEQASAWRPSISPTLCTTEVGDVLKVASSAIHGEGSKKVFIAMWSLSEAPFDVRMTVEKTIVEGSFTHVFIAYQKMFGDNFGSRYYVDNDKFFVGFSARLETAMGMKFRQIDLEGGNNVLLLAYLSMVPYLLKPNLSYSLIASFWLSLQSRVILSTPIPLATSSAFLISPYPTPNPLACSPTKKQLISALCLAASDLNFPTLSHTCKLPTASPVSSSDATTRVTLGCDERDSKYGRRPSKGSGKGEVQPMPEPEAITELQARVGSCADVAPTHLVIRRSNDEGLTWSPLEIFHKDGENTVGNIAPVVEEETGVIYAPFTRNNREVWMSRSKDGGLTWTDPFEMPDMRKEDWIWVGLGPPAGLQLASGRLLIPGYHNTMSMGNGSSIGSGFTKGHTMLSDDKGESWRIGSEEFGDHYYVNELQAAQLPDGTVVVNSRVLRDKRVMSVSHDEGETFSSNSLAKGLRQTYQGCEGSMIYHGKQERLLYSGVQGRLPARIYRENMTIFESFDGGENWDLNQVVDLGSSAYSALVEVGEDVGILYERSTCENKHFGKKKCPVIFLPEAISYRVVKL</sequence>
<dbReference type="GO" id="GO:0009313">
    <property type="term" value="P:oligosaccharide catabolic process"/>
    <property type="evidence" value="ECO:0007669"/>
    <property type="project" value="TreeGrafter"/>
</dbReference>
<dbReference type="Proteomes" id="UP001165082">
    <property type="component" value="Unassembled WGS sequence"/>
</dbReference>
<dbReference type="Gene3D" id="2.120.10.10">
    <property type="match status" value="1"/>
</dbReference>
<proteinExistence type="predicted"/>
<feature type="domain" description="Sialidase" evidence="2">
    <location>
        <begin position="563"/>
        <end position="771"/>
    </location>
</feature>
<evidence type="ECO:0000313" key="3">
    <source>
        <dbReference type="EMBL" id="GMH71548.1"/>
    </source>
</evidence>
<dbReference type="CDD" id="cd15482">
    <property type="entry name" value="Sialidase_non-viral"/>
    <property type="match status" value="1"/>
</dbReference>
<dbReference type="GO" id="GO:0004308">
    <property type="term" value="F:exo-alpha-sialidase activity"/>
    <property type="evidence" value="ECO:0007669"/>
    <property type="project" value="InterPro"/>
</dbReference>
<dbReference type="InterPro" id="IPR036278">
    <property type="entry name" value="Sialidase_sf"/>
</dbReference>
<evidence type="ECO:0000313" key="4">
    <source>
        <dbReference type="Proteomes" id="UP001165082"/>
    </source>
</evidence>
<name>A0A9W7ECS7_9STRA</name>
<dbReference type="GO" id="GO:0016020">
    <property type="term" value="C:membrane"/>
    <property type="evidence" value="ECO:0007669"/>
    <property type="project" value="TreeGrafter"/>
</dbReference>
<dbReference type="GO" id="GO:0006689">
    <property type="term" value="P:ganglioside catabolic process"/>
    <property type="evidence" value="ECO:0007669"/>
    <property type="project" value="TreeGrafter"/>
</dbReference>
<dbReference type="EMBL" id="BRXZ01001451">
    <property type="protein sequence ID" value="GMH71548.1"/>
    <property type="molecule type" value="Genomic_DNA"/>
</dbReference>
<feature type="region of interest" description="Disordered" evidence="1">
    <location>
        <begin position="444"/>
        <end position="486"/>
    </location>
</feature>
<dbReference type="Pfam" id="PF13088">
    <property type="entry name" value="BNR_2"/>
    <property type="match status" value="1"/>
</dbReference>
<dbReference type="InterPro" id="IPR026856">
    <property type="entry name" value="Sialidase_fam"/>
</dbReference>
<comment type="caution">
    <text evidence="3">The sequence shown here is derived from an EMBL/GenBank/DDBJ whole genome shotgun (WGS) entry which is preliminary data.</text>
</comment>
<keyword evidence="4" id="KW-1185">Reference proteome</keyword>
<dbReference type="SUPFAM" id="SSF50939">
    <property type="entry name" value="Sialidases"/>
    <property type="match status" value="1"/>
</dbReference>
<protein>
    <recommendedName>
        <fullName evidence="2">Sialidase domain-containing protein</fullName>
    </recommendedName>
</protein>
<gene>
    <name evidence="3" type="ORF">TrRE_jg12058</name>
</gene>
<accession>A0A9W7ECS7</accession>
<dbReference type="AlphaFoldDB" id="A0A9W7ECS7"/>
<reference evidence="3" key="1">
    <citation type="submission" date="2022-07" db="EMBL/GenBank/DDBJ databases">
        <title>Genome analysis of Parmales, a sister group of diatoms, reveals the evolutionary specialization of diatoms from phago-mixotrophs to photoautotrophs.</title>
        <authorList>
            <person name="Ban H."/>
            <person name="Sato S."/>
            <person name="Yoshikawa S."/>
            <person name="Kazumasa Y."/>
            <person name="Nakamura Y."/>
            <person name="Ichinomiya M."/>
            <person name="Saitoh K."/>
            <person name="Sato N."/>
            <person name="Blanc-Mathieu R."/>
            <person name="Endo H."/>
            <person name="Kuwata A."/>
            <person name="Ogata H."/>
        </authorList>
    </citation>
    <scope>NUCLEOTIDE SEQUENCE</scope>
</reference>
<dbReference type="PANTHER" id="PTHR10628:SF30">
    <property type="entry name" value="EXO-ALPHA-SIALIDASE"/>
    <property type="match status" value="1"/>
</dbReference>
<dbReference type="InterPro" id="IPR011040">
    <property type="entry name" value="Sialidase"/>
</dbReference>
<evidence type="ECO:0000259" key="2">
    <source>
        <dbReference type="Pfam" id="PF13088"/>
    </source>
</evidence>
<dbReference type="OrthoDB" id="2739686at2759"/>
<dbReference type="GO" id="GO:0005737">
    <property type="term" value="C:cytoplasm"/>
    <property type="evidence" value="ECO:0007669"/>
    <property type="project" value="TreeGrafter"/>
</dbReference>
<dbReference type="PANTHER" id="PTHR10628">
    <property type="entry name" value="SIALIDASE"/>
    <property type="match status" value="1"/>
</dbReference>
<evidence type="ECO:0000256" key="1">
    <source>
        <dbReference type="SAM" id="MobiDB-lite"/>
    </source>
</evidence>
<organism evidence="3 4">
    <name type="scientific">Triparma retinervis</name>
    <dbReference type="NCBI Taxonomy" id="2557542"/>
    <lineage>
        <taxon>Eukaryota</taxon>
        <taxon>Sar</taxon>
        <taxon>Stramenopiles</taxon>
        <taxon>Ochrophyta</taxon>
        <taxon>Bolidophyceae</taxon>
        <taxon>Parmales</taxon>
        <taxon>Triparmaceae</taxon>
        <taxon>Triparma</taxon>
    </lineage>
</organism>
<feature type="compositionally biased region" description="Polar residues" evidence="1">
    <location>
        <begin position="447"/>
        <end position="458"/>
    </location>
</feature>